<keyword evidence="2" id="KW-1185">Reference proteome</keyword>
<sequence length="148" mass="16561">MLSSTTVLAQDTKPSILDVLQQDKPGTGVILITQSPAIQELIGKKANPLDNARVIGGYAILRGYKIQAYSGNLANSRGIASAREKQINALYPELMPVVEYDAPFWRLRVGNFIEREEAQQTLQELRKAFPAFSREMYIVRSQIKVPKQ</sequence>
<dbReference type="GO" id="GO:0042834">
    <property type="term" value="F:peptidoglycan binding"/>
    <property type="evidence" value="ECO:0007669"/>
    <property type="project" value="InterPro"/>
</dbReference>
<organism evidence="1 2">
    <name type="scientific">Porphyromonas levii</name>
    <dbReference type="NCBI Taxonomy" id="28114"/>
    <lineage>
        <taxon>Bacteria</taxon>
        <taxon>Pseudomonadati</taxon>
        <taxon>Bacteroidota</taxon>
        <taxon>Bacteroidia</taxon>
        <taxon>Bacteroidales</taxon>
        <taxon>Porphyromonadaceae</taxon>
        <taxon>Porphyromonas</taxon>
    </lineage>
</organism>
<dbReference type="OrthoDB" id="2473397at2"/>
<reference evidence="1 2" key="1">
    <citation type="submission" date="2019-03" db="EMBL/GenBank/DDBJ databases">
        <title>Porphyromonas levii Isolated from the Uterus of Dairy Cows.</title>
        <authorList>
            <person name="Francis A.M."/>
        </authorList>
    </citation>
    <scope>NUCLEOTIDE SEQUENCE [LARGE SCALE GENOMIC DNA]</scope>
    <source>
        <strain evidence="1 2">AF5678</strain>
    </source>
</reference>
<proteinExistence type="predicted"/>
<dbReference type="Pfam" id="PF05036">
    <property type="entry name" value="SPOR"/>
    <property type="match status" value="1"/>
</dbReference>
<evidence type="ECO:0000313" key="2">
    <source>
        <dbReference type="Proteomes" id="UP000297225"/>
    </source>
</evidence>
<protein>
    <submittedName>
        <fullName evidence="1">SPOR domain-containing protein</fullName>
    </submittedName>
</protein>
<accession>A0A4Y8WMA6</accession>
<name>A0A4Y8WMA6_9PORP</name>
<dbReference type="AlphaFoldDB" id="A0A4Y8WMA6"/>
<evidence type="ECO:0000313" key="1">
    <source>
        <dbReference type="EMBL" id="TFH94176.1"/>
    </source>
</evidence>
<dbReference type="InterPro" id="IPR007730">
    <property type="entry name" value="SPOR-like_dom"/>
</dbReference>
<dbReference type="STRING" id="1122973.GCA_000379925_01831"/>
<comment type="caution">
    <text evidence="1">The sequence shown here is derived from an EMBL/GenBank/DDBJ whole genome shotgun (WGS) entry which is preliminary data.</text>
</comment>
<gene>
    <name evidence="1" type="ORF">E4P47_08665</name>
</gene>
<dbReference type="EMBL" id="SPNC01000171">
    <property type="protein sequence ID" value="TFH94176.1"/>
    <property type="molecule type" value="Genomic_DNA"/>
</dbReference>
<dbReference type="Gene3D" id="3.30.70.1070">
    <property type="entry name" value="Sporulation related repeat"/>
    <property type="match status" value="1"/>
</dbReference>
<dbReference type="Proteomes" id="UP000297225">
    <property type="component" value="Unassembled WGS sequence"/>
</dbReference>
<dbReference type="InterPro" id="IPR036680">
    <property type="entry name" value="SPOR-like_sf"/>
</dbReference>